<name>A0AAV5ALH4_9AGAM</name>
<dbReference type="InterPro" id="IPR005079">
    <property type="entry name" value="Peptidase_C45_hydrolase"/>
</dbReference>
<feature type="domain" description="Peptidase C45 hydrolase" evidence="2">
    <location>
        <begin position="118"/>
        <end position="314"/>
    </location>
</feature>
<comment type="caution">
    <text evidence="3">The sequence shown here is derived from an EMBL/GenBank/DDBJ whole genome shotgun (WGS) entry which is preliminary data.</text>
</comment>
<keyword evidence="4" id="KW-1185">Reference proteome</keyword>
<dbReference type="InterPro" id="IPR047801">
    <property type="entry name" value="Peptidase_C45"/>
</dbReference>
<dbReference type="PANTHER" id="PTHR34180">
    <property type="entry name" value="PEPTIDASE C45"/>
    <property type="match status" value="1"/>
</dbReference>
<evidence type="ECO:0000313" key="3">
    <source>
        <dbReference type="EMBL" id="GJJ13984.1"/>
    </source>
</evidence>
<gene>
    <name evidence="3" type="ORF">Clacol_008241</name>
</gene>
<evidence type="ECO:0000256" key="1">
    <source>
        <dbReference type="SAM" id="MobiDB-lite"/>
    </source>
</evidence>
<evidence type="ECO:0000313" key="4">
    <source>
        <dbReference type="Proteomes" id="UP001050691"/>
    </source>
</evidence>
<dbReference type="Gene3D" id="1.10.10.2120">
    <property type="match status" value="1"/>
</dbReference>
<dbReference type="InterPro" id="IPR047794">
    <property type="entry name" value="C45_proenzyme-like"/>
</dbReference>
<dbReference type="AlphaFoldDB" id="A0AAV5ALH4"/>
<dbReference type="PANTHER" id="PTHR34180:SF1">
    <property type="entry name" value="BETA-ALANYL-DOPAMINE_CARCININE HYDROLASE"/>
    <property type="match status" value="1"/>
</dbReference>
<dbReference type="EMBL" id="BPWL01000009">
    <property type="protein sequence ID" value="GJJ13984.1"/>
    <property type="molecule type" value="Genomic_DNA"/>
</dbReference>
<dbReference type="Gene3D" id="3.60.60.10">
    <property type="entry name" value="Penicillin V Acylase, Chain A"/>
    <property type="match status" value="1"/>
</dbReference>
<dbReference type="NCBIfam" id="NF040521">
    <property type="entry name" value="C45_proenzyme"/>
    <property type="match status" value="1"/>
</dbReference>
<feature type="compositionally biased region" description="Basic and acidic residues" evidence="1">
    <location>
        <begin position="347"/>
        <end position="363"/>
    </location>
</feature>
<dbReference type="Proteomes" id="UP001050691">
    <property type="component" value="Unassembled WGS sequence"/>
</dbReference>
<proteinExistence type="predicted"/>
<evidence type="ECO:0000259" key="2">
    <source>
        <dbReference type="Pfam" id="PF03417"/>
    </source>
</evidence>
<dbReference type="Pfam" id="PF03417">
    <property type="entry name" value="AAT"/>
    <property type="match status" value="1"/>
</dbReference>
<sequence>MGDHKLLRVELKGTPNEIGTQHGTLLRVQILRQLTFYKTLFKIRSNLDWPQVLTIAEEFQNTLLKVAPDSLEEISGIAKGMNEPDIGPLDIVALNCRSEIALGQFSDGCTSLGMHINGTEFLAQNWDWNSEIKDNIVLMSIERIGKPKFWMVTEAGIIGKIGFNALSIGVCLNAIRAKPMVSSKPPIHILLRLVLESTSMKDAMGQIMKLGCATSAHMLIADSAGSQGVEVSPPGTFIIKEDSERIVVHTNHFLLNNLVEEPLWLMDSPSRLERIRVLVAELLVRENSKGTQVVIQHVRNLFRDTANPPGSICRVLDVAGADSIVSIFNICMNLRKGRPEAEVVFHLGSRSEGEPKPANRDRGSGSTQVNKA</sequence>
<reference evidence="3" key="1">
    <citation type="submission" date="2021-10" db="EMBL/GenBank/DDBJ databases">
        <title>De novo Genome Assembly of Clathrus columnatus (Basidiomycota, Fungi) Using Illumina and Nanopore Sequence Data.</title>
        <authorList>
            <person name="Ogiso-Tanaka E."/>
            <person name="Itagaki H."/>
            <person name="Hosoya T."/>
            <person name="Hosaka K."/>
        </authorList>
    </citation>
    <scope>NUCLEOTIDE SEQUENCE</scope>
    <source>
        <strain evidence="3">MO-923</strain>
    </source>
</reference>
<protein>
    <recommendedName>
        <fullName evidence="2">Peptidase C45 hydrolase domain-containing protein</fullName>
    </recommendedName>
</protein>
<feature type="region of interest" description="Disordered" evidence="1">
    <location>
        <begin position="347"/>
        <end position="372"/>
    </location>
</feature>
<organism evidence="3 4">
    <name type="scientific">Clathrus columnatus</name>
    <dbReference type="NCBI Taxonomy" id="1419009"/>
    <lineage>
        <taxon>Eukaryota</taxon>
        <taxon>Fungi</taxon>
        <taxon>Dikarya</taxon>
        <taxon>Basidiomycota</taxon>
        <taxon>Agaricomycotina</taxon>
        <taxon>Agaricomycetes</taxon>
        <taxon>Phallomycetidae</taxon>
        <taxon>Phallales</taxon>
        <taxon>Clathraceae</taxon>
        <taxon>Clathrus</taxon>
    </lineage>
</organism>
<accession>A0AAV5ALH4</accession>